<feature type="non-terminal residue" evidence="1">
    <location>
        <position position="238"/>
    </location>
</feature>
<proteinExistence type="predicted"/>
<accession>A0A7J6KLL2</accession>
<reference evidence="1 2" key="1">
    <citation type="submission" date="2020-04" db="EMBL/GenBank/DDBJ databases">
        <title>Perkinsus chesapeaki whole genome sequence.</title>
        <authorList>
            <person name="Bogema D.R."/>
        </authorList>
    </citation>
    <scope>NUCLEOTIDE SEQUENCE [LARGE SCALE GENOMIC DNA]</scope>
    <source>
        <strain evidence="1">ATCC PRA-425</strain>
    </source>
</reference>
<comment type="caution">
    <text evidence="1">The sequence shown here is derived from an EMBL/GenBank/DDBJ whole genome shotgun (WGS) entry which is preliminary data.</text>
</comment>
<dbReference type="EMBL" id="JAAPAO010002585">
    <property type="protein sequence ID" value="KAF4647471.1"/>
    <property type="molecule type" value="Genomic_DNA"/>
</dbReference>
<keyword evidence="2" id="KW-1185">Reference proteome</keyword>
<name>A0A7J6KLL2_PERCH</name>
<protein>
    <submittedName>
        <fullName evidence="1">Uncharacterized protein</fullName>
    </submittedName>
</protein>
<organism evidence="1 2">
    <name type="scientific">Perkinsus chesapeaki</name>
    <name type="common">Clam parasite</name>
    <name type="synonym">Perkinsus andrewsi</name>
    <dbReference type="NCBI Taxonomy" id="330153"/>
    <lineage>
        <taxon>Eukaryota</taxon>
        <taxon>Sar</taxon>
        <taxon>Alveolata</taxon>
        <taxon>Perkinsozoa</taxon>
        <taxon>Perkinsea</taxon>
        <taxon>Perkinsida</taxon>
        <taxon>Perkinsidae</taxon>
        <taxon>Perkinsus</taxon>
    </lineage>
</organism>
<evidence type="ECO:0000313" key="2">
    <source>
        <dbReference type="Proteomes" id="UP000591131"/>
    </source>
</evidence>
<dbReference type="Proteomes" id="UP000591131">
    <property type="component" value="Unassembled WGS sequence"/>
</dbReference>
<gene>
    <name evidence="1" type="ORF">FOL47_004545</name>
</gene>
<dbReference type="AlphaFoldDB" id="A0A7J6KLL2"/>
<feature type="non-terminal residue" evidence="1">
    <location>
        <position position="1"/>
    </location>
</feature>
<dbReference type="OrthoDB" id="10317636at2759"/>
<evidence type="ECO:0000313" key="1">
    <source>
        <dbReference type="EMBL" id="KAF4647471.1"/>
    </source>
</evidence>
<sequence>SANTTEEFTYALQRTTTDLEQVHNLPTPVIACLLLSEMEASKDPLIKIKASDIATSCLTAPDENTLEETLRNYADNDTDIVVADLPYDTDMESLPGNDLLKEKATSLWTRIMYVISKVWTRTYLTYSTPEDLKWKWSSLRQRKDEWLSQYLARERQAWHSLASALSFRKLQLPSGYDRSVQVLSAVRSELRKGFNEQIRSERIDIDTLKYEDVVNQLLAVEASQNMKFPWDDAVQSET</sequence>